<keyword evidence="1" id="KW-0732">Signal</keyword>
<evidence type="ECO:0000313" key="2">
    <source>
        <dbReference type="EMBL" id="UZS59108.1"/>
    </source>
</evidence>
<protein>
    <submittedName>
        <fullName evidence="2">RxLR-dEER protein 6877</fullName>
    </submittedName>
</protein>
<proteinExistence type="evidence at transcript level"/>
<dbReference type="PROSITE" id="PS51257">
    <property type="entry name" value="PROKAR_LIPOPROTEIN"/>
    <property type="match status" value="1"/>
</dbReference>
<accession>A0A9E8G1Z0</accession>
<feature type="signal peptide" evidence="1">
    <location>
        <begin position="1"/>
        <end position="24"/>
    </location>
</feature>
<evidence type="ECO:0000256" key="1">
    <source>
        <dbReference type="SAM" id="SignalP"/>
    </source>
</evidence>
<dbReference type="AlphaFoldDB" id="A0A9E8G1Z0"/>
<feature type="chain" id="PRO_5038387722" evidence="1">
    <location>
        <begin position="25"/>
        <end position="294"/>
    </location>
</feature>
<organism evidence="2">
    <name type="scientific">Sclerospora graminicola</name>
    <dbReference type="NCBI Taxonomy" id="162130"/>
    <lineage>
        <taxon>Eukaryota</taxon>
        <taxon>Sar</taxon>
        <taxon>Stramenopiles</taxon>
        <taxon>Oomycota</taxon>
        <taxon>Peronosporomycetes</taxon>
        <taxon>Peronosporales</taxon>
        <taxon>Peronosporaceae</taxon>
        <taxon>Sclerospora</taxon>
    </lineage>
</organism>
<reference evidence="2" key="1">
    <citation type="submission" date="2021-12" db="EMBL/GenBank/DDBJ databases">
        <authorList>
            <person name="Hadimani S.B."/>
            <person name="Jogaiah S."/>
        </authorList>
    </citation>
    <scope>NUCLEOTIDE SEQUENCE</scope>
    <source>
        <strain evidence="2">LPHCD62</strain>
    </source>
</reference>
<dbReference type="EMBL" id="OM135515">
    <property type="protein sequence ID" value="UZS59108.1"/>
    <property type="molecule type" value="mRNA"/>
</dbReference>
<name>A0A9E8G1Z0_9STRA</name>
<sequence length="294" mass="31114">MRLRLFLPLVVATFLACSVQTTSATPSAIPRPKDKSDVARALRADRDDFNERDEERGIFGTGYLSSLLGRATGQTDDIAKAAAKQAAKSDEALAAVTKADDKVDDAVRAAAAKSDEAAAGLAKAGRQADDAAEAAQSPREAAKDFLKVDGMKEAIRELPDGGKAFEKALAKALSNADDVVKADPVIADPKLAKKMFNAYMKANKDKRGESPAKQLKAAGVVGDKVPDDLINSMVLLGKTYEKANKPFWQKFLKILGILGALGISFWIGSKMHTPIKSTATTGVETTSSSSEASE</sequence>